<evidence type="ECO:0000313" key="1">
    <source>
        <dbReference type="EMBL" id="KAF3541772.1"/>
    </source>
</evidence>
<sequence>MAANMKITAIKDLKTYKSSWLVHVKVLHTWKQQFLVLARETYLIAVVRAWGQDPSSAVSQFQNFKLLGPGLAYTCGPAKIVPSTVFLMTDKEENTSFE</sequence>
<dbReference type="EMBL" id="QGKX02001290">
    <property type="protein sequence ID" value="KAF3541772.1"/>
    <property type="molecule type" value="Genomic_DNA"/>
</dbReference>
<proteinExistence type="predicted"/>
<reference evidence="1" key="1">
    <citation type="submission" date="2019-12" db="EMBL/GenBank/DDBJ databases">
        <title>Genome sequencing and annotation of Brassica cretica.</title>
        <authorList>
            <person name="Studholme D.J."/>
            <person name="Sarris P."/>
        </authorList>
    </citation>
    <scope>NUCLEOTIDE SEQUENCE</scope>
    <source>
        <strain evidence="1">PFS-109/04</strain>
        <tissue evidence="1">Leaf</tissue>
    </source>
</reference>
<name>A0A8S9QPH9_BRACR</name>
<dbReference type="AlphaFoldDB" id="A0A8S9QPH9"/>
<protein>
    <recommendedName>
        <fullName evidence="3">DUF223 domain-containing protein</fullName>
    </recommendedName>
</protein>
<evidence type="ECO:0000313" key="2">
    <source>
        <dbReference type="Proteomes" id="UP000712600"/>
    </source>
</evidence>
<dbReference type="Proteomes" id="UP000712600">
    <property type="component" value="Unassembled WGS sequence"/>
</dbReference>
<accession>A0A8S9QPH9</accession>
<evidence type="ECO:0008006" key="3">
    <source>
        <dbReference type="Google" id="ProtNLM"/>
    </source>
</evidence>
<comment type="caution">
    <text evidence="1">The sequence shown here is derived from an EMBL/GenBank/DDBJ whole genome shotgun (WGS) entry which is preliminary data.</text>
</comment>
<gene>
    <name evidence="1" type="ORF">F2Q69_00024051</name>
</gene>
<organism evidence="1 2">
    <name type="scientific">Brassica cretica</name>
    <name type="common">Mustard</name>
    <dbReference type="NCBI Taxonomy" id="69181"/>
    <lineage>
        <taxon>Eukaryota</taxon>
        <taxon>Viridiplantae</taxon>
        <taxon>Streptophyta</taxon>
        <taxon>Embryophyta</taxon>
        <taxon>Tracheophyta</taxon>
        <taxon>Spermatophyta</taxon>
        <taxon>Magnoliopsida</taxon>
        <taxon>eudicotyledons</taxon>
        <taxon>Gunneridae</taxon>
        <taxon>Pentapetalae</taxon>
        <taxon>rosids</taxon>
        <taxon>malvids</taxon>
        <taxon>Brassicales</taxon>
        <taxon>Brassicaceae</taxon>
        <taxon>Brassiceae</taxon>
        <taxon>Brassica</taxon>
    </lineage>
</organism>